<dbReference type="Gene3D" id="3.10.129.10">
    <property type="entry name" value="Hotdog Thioesterase"/>
    <property type="match status" value="1"/>
</dbReference>
<dbReference type="InterPro" id="IPR029069">
    <property type="entry name" value="HotDog_dom_sf"/>
</dbReference>
<evidence type="ECO:0000313" key="6">
    <source>
        <dbReference type="EMBL" id="RFA36269.1"/>
    </source>
</evidence>
<dbReference type="Proteomes" id="UP000256488">
    <property type="component" value="Unassembled WGS sequence"/>
</dbReference>
<dbReference type="PROSITE" id="PS51770">
    <property type="entry name" value="HOTDOG_ACOT"/>
    <property type="match status" value="1"/>
</dbReference>
<evidence type="ECO:0000313" key="7">
    <source>
        <dbReference type="Proteomes" id="UP000256488"/>
    </source>
</evidence>
<comment type="caution">
    <text evidence="6">The sequence shown here is derived from an EMBL/GenBank/DDBJ whole genome shotgun (WGS) entry which is preliminary data.</text>
</comment>
<dbReference type="Pfam" id="PF03061">
    <property type="entry name" value="4HBT"/>
    <property type="match status" value="1"/>
</dbReference>
<dbReference type="CDD" id="cd03442">
    <property type="entry name" value="BFIT_BACH"/>
    <property type="match status" value="1"/>
</dbReference>
<evidence type="ECO:0000256" key="4">
    <source>
        <dbReference type="SAM" id="MobiDB-lite"/>
    </source>
</evidence>
<dbReference type="GO" id="GO:0006637">
    <property type="term" value="P:acyl-CoA metabolic process"/>
    <property type="evidence" value="ECO:0007669"/>
    <property type="project" value="TreeGrafter"/>
</dbReference>
<dbReference type="PANTHER" id="PTHR11049:SF24">
    <property type="entry name" value="CYTOSOLIC ACYL COENZYME A THIOESTER HYDROLASE"/>
    <property type="match status" value="1"/>
</dbReference>
<dbReference type="AlphaFoldDB" id="A0A3E0WV55"/>
<proteinExistence type="inferred from homology"/>
<dbReference type="InterPro" id="IPR040170">
    <property type="entry name" value="Cytosol_ACT"/>
</dbReference>
<dbReference type="GO" id="GO:0009062">
    <property type="term" value="P:fatty acid catabolic process"/>
    <property type="evidence" value="ECO:0007669"/>
    <property type="project" value="TreeGrafter"/>
</dbReference>
<dbReference type="GO" id="GO:0052816">
    <property type="term" value="F:long-chain fatty acyl-CoA hydrolase activity"/>
    <property type="evidence" value="ECO:0007669"/>
    <property type="project" value="TreeGrafter"/>
</dbReference>
<dbReference type="GO" id="GO:0005829">
    <property type="term" value="C:cytosol"/>
    <property type="evidence" value="ECO:0007669"/>
    <property type="project" value="TreeGrafter"/>
</dbReference>
<dbReference type="InterPro" id="IPR033120">
    <property type="entry name" value="HOTDOG_ACOT"/>
</dbReference>
<organism evidence="6 7">
    <name type="scientific">Virgibacillus dokdonensis</name>
    <dbReference type="NCBI Taxonomy" id="302167"/>
    <lineage>
        <taxon>Bacteria</taxon>
        <taxon>Bacillati</taxon>
        <taxon>Bacillota</taxon>
        <taxon>Bacilli</taxon>
        <taxon>Bacillales</taxon>
        <taxon>Bacillaceae</taxon>
        <taxon>Virgibacillus</taxon>
    </lineage>
</organism>
<dbReference type="SUPFAM" id="SSF54637">
    <property type="entry name" value="Thioesterase/thiol ester dehydrase-isomerase"/>
    <property type="match status" value="1"/>
</dbReference>
<feature type="compositionally biased region" description="Basic and acidic residues" evidence="4">
    <location>
        <begin position="138"/>
        <end position="152"/>
    </location>
</feature>
<dbReference type="PANTHER" id="PTHR11049">
    <property type="entry name" value="ACYL COENZYME A THIOESTER HYDROLASE"/>
    <property type="match status" value="1"/>
</dbReference>
<sequence>MIRRRGKVEKRTCTHSLAVKTSYVLPPDTNTYGTLFGGKLMAYMDDVAAIAASRHARMPVVTASTDSVDFLAPVKEGHSICVEAFVTWTHNTSMEVFVKAVTEDLRTGQRQVCSTAFLTFVAIDETGKPKPVPSVVPESEHEQKLHASAADRAKHRKERRKQAKEFAEIFGTDYPWNRTRN</sequence>
<evidence type="ECO:0000256" key="1">
    <source>
        <dbReference type="ARBA" id="ARBA00010458"/>
    </source>
</evidence>
<feature type="compositionally biased region" description="Basic residues" evidence="4">
    <location>
        <begin position="153"/>
        <end position="162"/>
    </location>
</feature>
<feature type="domain" description="HotDog ACOT-type" evidence="5">
    <location>
        <begin position="14"/>
        <end position="126"/>
    </location>
</feature>
<feature type="region of interest" description="Disordered" evidence="4">
    <location>
        <begin position="129"/>
        <end position="162"/>
    </location>
</feature>
<dbReference type="EMBL" id="NFZX01000007">
    <property type="protein sequence ID" value="RFA36269.1"/>
    <property type="molecule type" value="Genomic_DNA"/>
</dbReference>
<evidence type="ECO:0000259" key="5">
    <source>
        <dbReference type="PROSITE" id="PS51770"/>
    </source>
</evidence>
<gene>
    <name evidence="6" type="ORF">CAI16_05640</name>
</gene>
<keyword evidence="2 3" id="KW-0378">Hydrolase</keyword>
<protein>
    <submittedName>
        <fullName evidence="6">Acyl-CoA thioesterase</fullName>
    </submittedName>
</protein>
<accession>A0A3E0WV55</accession>
<name>A0A3E0WV55_9BACI</name>
<evidence type="ECO:0000256" key="3">
    <source>
        <dbReference type="PROSITE-ProRule" id="PRU01106"/>
    </source>
</evidence>
<comment type="similarity">
    <text evidence="1">Belongs to the acyl coenzyme A hydrolase family.</text>
</comment>
<evidence type="ECO:0000256" key="2">
    <source>
        <dbReference type="ARBA" id="ARBA00022801"/>
    </source>
</evidence>
<reference evidence="6 7" key="1">
    <citation type="submission" date="2017-05" db="EMBL/GenBank/DDBJ databases">
        <title>Virgibacillus sp. AK90 isolated from a saltern of Kakinada, India.</title>
        <authorList>
            <person name="Gupta V."/>
            <person name="Sidhu C."/>
            <person name="Korpole S."/>
            <person name="Pinnaka A.K."/>
        </authorList>
    </citation>
    <scope>NUCLEOTIDE SEQUENCE [LARGE SCALE GENOMIC DNA]</scope>
    <source>
        <strain evidence="6 7">AK90</strain>
    </source>
</reference>
<dbReference type="InterPro" id="IPR006683">
    <property type="entry name" value="Thioestr_dom"/>
</dbReference>